<name>A0A2P5F0H6_TREOI</name>
<reference evidence="4" key="1">
    <citation type="submission" date="2016-06" db="EMBL/GenBank/DDBJ databases">
        <title>Parallel loss of symbiosis genes in relatives of nitrogen-fixing non-legume Parasponia.</title>
        <authorList>
            <person name="Van Velzen R."/>
            <person name="Holmer R."/>
            <person name="Bu F."/>
            <person name="Rutten L."/>
            <person name="Van Zeijl A."/>
            <person name="Liu W."/>
            <person name="Santuari L."/>
            <person name="Cao Q."/>
            <person name="Sharma T."/>
            <person name="Shen D."/>
            <person name="Roswanjaya Y."/>
            <person name="Wardhani T."/>
            <person name="Kalhor M.S."/>
            <person name="Jansen J."/>
            <person name="Van den Hoogen J."/>
            <person name="Gungor B."/>
            <person name="Hartog M."/>
            <person name="Hontelez J."/>
            <person name="Verver J."/>
            <person name="Yang W.-C."/>
            <person name="Schijlen E."/>
            <person name="Repin R."/>
            <person name="Schilthuizen M."/>
            <person name="Schranz E."/>
            <person name="Heidstra R."/>
            <person name="Miyata K."/>
            <person name="Fedorova E."/>
            <person name="Kohlen W."/>
            <person name="Bisseling T."/>
            <person name="Smit S."/>
            <person name="Geurts R."/>
        </authorList>
    </citation>
    <scope>NUCLEOTIDE SEQUENCE [LARGE SCALE GENOMIC DNA]</scope>
    <source>
        <strain evidence="4">cv. RG33-2</strain>
    </source>
</reference>
<dbReference type="Proteomes" id="UP000237000">
    <property type="component" value="Unassembled WGS sequence"/>
</dbReference>
<organism evidence="3 4">
    <name type="scientific">Trema orientale</name>
    <name type="common">Charcoal tree</name>
    <name type="synonym">Celtis orientalis</name>
    <dbReference type="NCBI Taxonomy" id="63057"/>
    <lineage>
        <taxon>Eukaryota</taxon>
        <taxon>Viridiplantae</taxon>
        <taxon>Streptophyta</taxon>
        <taxon>Embryophyta</taxon>
        <taxon>Tracheophyta</taxon>
        <taxon>Spermatophyta</taxon>
        <taxon>Magnoliopsida</taxon>
        <taxon>eudicotyledons</taxon>
        <taxon>Gunneridae</taxon>
        <taxon>Pentapetalae</taxon>
        <taxon>rosids</taxon>
        <taxon>fabids</taxon>
        <taxon>Rosales</taxon>
        <taxon>Cannabaceae</taxon>
        <taxon>Trema</taxon>
    </lineage>
</organism>
<dbReference type="NCBIfam" id="TIGR01640">
    <property type="entry name" value="F_box_assoc_1"/>
    <property type="match status" value="1"/>
</dbReference>
<protein>
    <submittedName>
        <fullName evidence="3">F-box domain containing protein</fullName>
    </submittedName>
</protein>
<keyword evidence="4" id="KW-1185">Reference proteome</keyword>
<dbReference type="InterPro" id="IPR017451">
    <property type="entry name" value="F-box-assoc_interact_dom"/>
</dbReference>
<evidence type="ECO:0000313" key="3">
    <source>
        <dbReference type="EMBL" id="PON91275.1"/>
    </source>
</evidence>
<dbReference type="EMBL" id="JXTC01000075">
    <property type="protein sequence ID" value="PON91275.1"/>
    <property type="molecule type" value="Genomic_DNA"/>
</dbReference>
<dbReference type="InterPro" id="IPR055290">
    <property type="entry name" value="At3g26010-like"/>
</dbReference>
<dbReference type="PANTHER" id="PTHR35546">
    <property type="entry name" value="F-BOX PROTEIN INTERACTION DOMAIN PROTEIN-RELATED"/>
    <property type="match status" value="1"/>
</dbReference>
<keyword evidence="1" id="KW-1133">Transmembrane helix</keyword>
<feature type="domain" description="F-box associated beta-propeller type 3" evidence="2">
    <location>
        <begin position="82"/>
        <end position="363"/>
    </location>
</feature>
<evidence type="ECO:0000259" key="2">
    <source>
        <dbReference type="Pfam" id="PF08268"/>
    </source>
</evidence>
<dbReference type="OrthoDB" id="1845982at2759"/>
<dbReference type="AlphaFoldDB" id="A0A2P5F0H6"/>
<dbReference type="PANTHER" id="PTHR35546:SF16">
    <property type="entry name" value="F-BOX ASSOCIATED UBIQUITINATION EFFECTOR FAMILY PROTEIN-RELATED"/>
    <property type="match status" value="1"/>
</dbReference>
<dbReference type="InterPro" id="IPR013187">
    <property type="entry name" value="F-box-assoc_dom_typ3"/>
</dbReference>
<dbReference type="SUPFAM" id="SSF81383">
    <property type="entry name" value="F-box domain"/>
    <property type="match status" value="1"/>
</dbReference>
<dbReference type="InParanoid" id="A0A2P5F0H6"/>
<feature type="transmembrane region" description="Helical" evidence="1">
    <location>
        <begin position="391"/>
        <end position="412"/>
    </location>
</feature>
<evidence type="ECO:0000313" key="4">
    <source>
        <dbReference type="Proteomes" id="UP000237000"/>
    </source>
</evidence>
<proteinExistence type="predicted"/>
<keyword evidence="1" id="KW-0812">Transmembrane</keyword>
<sequence>MDSLRPHLPNDVFLFEILTRTSRETVARCKLVSKLWNEATYEDRFSQLFHQRTKTVSGFYVQSLNHSNYSSAFISTDNNNIENLDNLSLSFLPGLYKIEVSTKQGLLLCLGKNPKRSARIPRYIVCKPTTQEWQQIPNPKTRYFTRKTTMVVLGSNPIRYKIVRFSDPKPACVFHKSKLYTSLRCEIFDSETWAWKYLPENIKLPYGEFWDFKPMVSTSGLVYSLTTEKRLFVFDLEKESWELCSLPHPLCEVGYCKVQNMQLLEYEGKLALLCMVTEECMELWVIMNHNNNNNNNNNNNSGQTSWSLRRRENLQSVIRKDPYASPVAFCNNDVAMIKSTENIIFYNLQNSVSNEVECHIFGGQKEFFRVELDWEPVKLTRPQRRSSRSRLVIKLLLGLIVMILSLVGIWMASNLAN</sequence>
<evidence type="ECO:0000256" key="1">
    <source>
        <dbReference type="SAM" id="Phobius"/>
    </source>
</evidence>
<dbReference type="Pfam" id="PF08268">
    <property type="entry name" value="FBA_3"/>
    <property type="match status" value="1"/>
</dbReference>
<keyword evidence="1" id="KW-0472">Membrane</keyword>
<gene>
    <name evidence="3" type="ORF">TorRG33x02_128380</name>
</gene>
<dbReference type="STRING" id="63057.A0A2P5F0H6"/>
<comment type="caution">
    <text evidence="3">The sequence shown here is derived from an EMBL/GenBank/DDBJ whole genome shotgun (WGS) entry which is preliminary data.</text>
</comment>
<dbReference type="InterPro" id="IPR036047">
    <property type="entry name" value="F-box-like_dom_sf"/>
</dbReference>
<accession>A0A2P5F0H6</accession>